<dbReference type="CDD" id="cd00009">
    <property type="entry name" value="AAA"/>
    <property type="match status" value="1"/>
</dbReference>
<feature type="domain" description="ChlI/MoxR AAA lid" evidence="5">
    <location>
        <begin position="233"/>
        <end position="290"/>
    </location>
</feature>
<keyword evidence="7" id="KW-1185">Reference proteome</keyword>
<dbReference type="Gene3D" id="3.40.50.300">
    <property type="entry name" value="P-loop containing nucleotide triphosphate hydrolases"/>
    <property type="match status" value="1"/>
</dbReference>
<proteinExistence type="inferred from homology"/>
<dbReference type="InterPro" id="IPR050764">
    <property type="entry name" value="CbbQ/NirQ/NorQ/GpvN"/>
</dbReference>
<comment type="similarity">
    <text evidence="3">Belongs to the MoxR family.</text>
</comment>
<reference evidence="6 7" key="1">
    <citation type="submission" date="2015-11" db="EMBL/GenBank/DDBJ databases">
        <authorList>
            <person name="Zhang Y."/>
            <person name="Guo Z."/>
        </authorList>
    </citation>
    <scope>NUCLEOTIDE SEQUENCE [LARGE SCALE GENOMIC DNA]</scope>
    <source>
        <strain evidence="6 7">KCTC 32221</strain>
    </source>
</reference>
<dbReference type="FunFam" id="3.40.50.300:FF:000640">
    <property type="entry name" value="MoxR family ATPase"/>
    <property type="match status" value="1"/>
</dbReference>
<evidence type="ECO:0000256" key="2">
    <source>
        <dbReference type="ARBA" id="ARBA00022840"/>
    </source>
</evidence>
<dbReference type="AlphaFoldDB" id="A0A0S2KC44"/>
<evidence type="ECO:0000259" key="5">
    <source>
        <dbReference type="Pfam" id="PF17863"/>
    </source>
</evidence>
<evidence type="ECO:0000259" key="4">
    <source>
        <dbReference type="Pfam" id="PF07726"/>
    </source>
</evidence>
<dbReference type="KEGG" id="pspi:PS2015_1086"/>
<gene>
    <name evidence="6" type="ORF">PS2015_1086</name>
</gene>
<dbReference type="Gene3D" id="1.10.8.80">
    <property type="entry name" value="Magnesium chelatase subunit I, C-Terminal domain"/>
    <property type="match status" value="1"/>
</dbReference>
<evidence type="ECO:0000256" key="1">
    <source>
        <dbReference type="ARBA" id="ARBA00022741"/>
    </source>
</evidence>
<keyword evidence="1" id="KW-0547">Nucleotide-binding</keyword>
<dbReference type="InterPro" id="IPR041628">
    <property type="entry name" value="ChlI/MoxR_AAA_lid"/>
</dbReference>
<organism evidence="6 7">
    <name type="scientific">Pseudohongiella spirulinae</name>
    <dbReference type="NCBI Taxonomy" id="1249552"/>
    <lineage>
        <taxon>Bacteria</taxon>
        <taxon>Pseudomonadati</taxon>
        <taxon>Pseudomonadota</taxon>
        <taxon>Gammaproteobacteria</taxon>
        <taxon>Pseudomonadales</taxon>
        <taxon>Pseudohongiellaceae</taxon>
        <taxon>Pseudohongiella</taxon>
    </lineage>
</organism>
<dbReference type="SUPFAM" id="SSF52540">
    <property type="entry name" value="P-loop containing nucleoside triphosphate hydrolases"/>
    <property type="match status" value="1"/>
</dbReference>
<accession>A0A0S2KC44</accession>
<dbReference type="EMBL" id="CP013189">
    <property type="protein sequence ID" value="ALO45749.1"/>
    <property type="molecule type" value="Genomic_DNA"/>
</dbReference>
<dbReference type="Proteomes" id="UP000065641">
    <property type="component" value="Chromosome"/>
</dbReference>
<dbReference type="PANTHER" id="PTHR42759">
    <property type="entry name" value="MOXR FAMILY PROTEIN"/>
    <property type="match status" value="1"/>
</dbReference>
<sequence length="321" mass="34941">MQDTMQSSINTALTQLNRAILGKDEPVRLALCCLLSGGHLLLEDLPGMGKTTLAHALAGVLGLSFRRIQFTSDLLPADILGGSVFDPSSGQFHFHEGPVFCQVLMADEINRATPRTQSALLEAMEEGQVSLDGETRPLPEPFFVIATQNPSELAGTYPLPESQTDRFLMCLSLGYPDTVAERQLLAQPDQRLIAQKIDKCLSLADLKNWQRLLMQVHLSDAVLDYIQRLIDFSRQTSRIYLGLSPRGGLAIVRAARCYALMDGRDYVTPDDVQAIFVAVADHRLSASDQFAVSGSATSVTSSQPSGVLAQWVLDSVNVLPG</sequence>
<name>A0A0S2KC44_9GAMM</name>
<dbReference type="GO" id="GO:0016887">
    <property type="term" value="F:ATP hydrolysis activity"/>
    <property type="evidence" value="ECO:0007669"/>
    <property type="project" value="InterPro"/>
</dbReference>
<dbReference type="InterPro" id="IPR011703">
    <property type="entry name" value="ATPase_AAA-3"/>
</dbReference>
<dbReference type="PATRIC" id="fig|1249552.3.peg.1092"/>
<dbReference type="PIRSF" id="PIRSF002849">
    <property type="entry name" value="AAA_ATPase_chaperone_MoxR_prd"/>
    <property type="match status" value="1"/>
</dbReference>
<dbReference type="PANTHER" id="PTHR42759:SF5">
    <property type="entry name" value="METHANOL DEHYDROGENASE REGULATOR"/>
    <property type="match status" value="1"/>
</dbReference>
<evidence type="ECO:0000256" key="3">
    <source>
        <dbReference type="ARBA" id="ARBA00061607"/>
    </source>
</evidence>
<dbReference type="InterPro" id="IPR027417">
    <property type="entry name" value="P-loop_NTPase"/>
</dbReference>
<dbReference type="GO" id="GO:0005524">
    <property type="term" value="F:ATP binding"/>
    <property type="evidence" value="ECO:0007669"/>
    <property type="project" value="UniProtKB-KW"/>
</dbReference>
<evidence type="ECO:0000313" key="6">
    <source>
        <dbReference type="EMBL" id="ALO45749.1"/>
    </source>
</evidence>
<dbReference type="STRING" id="1249552.PS2015_1086"/>
<keyword evidence="2" id="KW-0067">ATP-binding</keyword>
<evidence type="ECO:0000313" key="7">
    <source>
        <dbReference type="Proteomes" id="UP000065641"/>
    </source>
</evidence>
<protein>
    <submittedName>
        <fullName evidence="6">MoxR protein</fullName>
    </submittedName>
</protein>
<dbReference type="Pfam" id="PF07726">
    <property type="entry name" value="AAA_3"/>
    <property type="match status" value="1"/>
</dbReference>
<dbReference type="Pfam" id="PF17863">
    <property type="entry name" value="AAA_lid_2"/>
    <property type="match status" value="1"/>
</dbReference>
<feature type="domain" description="ATPase AAA-3" evidence="4">
    <location>
        <begin position="39"/>
        <end position="169"/>
    </location>
</feature>